<dbReference type="InterPro" id="IPR000845">
    <property type="entry name" value="Nucleoside_phosphorylase_d"/>
</dbReference>
<feature type="domain" description="Nucleoside phosphorylase" evidence="1">
    <location>
        <begin position="13"/>
        <end position="238"/>
    </location>
</feature>
<dbReference type="OrthoDB" id="3880775at2"/>
<dbReference type="EMBL" id="RZGZ01000002">
    <property type="protein sequence ID" value="RUR01819.1"/>
    <property type="molecule type" value="Genomic_DNA"/>
</dbReference>
<dbReference type="InterPro" id="IPR035994">
    <property type="entry name" value="Nucleoside_phosphorylase_sf"/>
</dbReference>
<comment type="caution">
    <text evidence="2">The sequence shown here is derived from an EMBL/GenBank/DDBJ whole genome shotgun (WGS) entry which is preliminary data.</text>
</comment>
<evidence type="ECO:0000313" key="2">
    <source>
        <dbReference type="EMBL" id="RUR01819.1"/>
    </source>
</evidence>
<dbReference type="Pfam" id="PF01048">
    <property type="entry name" value="PNP_UDP_1"/>
    <property type="match status" value="1"/>
</dbReference>
<dbReference type="Gene3D" id="1.25.40.10">
    <property type="entry name" value="Tetratricopeptide repeat domain"/>
    <property type="match status" value="1"/>
</dbReference>
<sequence length="1277" mass="139607">MMQVDGVDVLMLCAVPVEWESLKEMIVDPVEDPILTDPAIRGRLEFDGRALTVALVEVGMGLSPSAMATLKAIEKYQPALVAFVGIAGGVKDVRVGDVVVADKVYSYEVGKVKDGQFQSRSDTRVVSSALDGIARKLRASHVADEYRLFVGAIASGEKVLADGNAEELGRIKALGGDSLAVEMEGASILGAIDRVDANPDYFLVRGISDLIFNKSEADENGGQELAIRNARDAAMRLIRAWDASAEASFPVAQVESDLLAAGLPLPSPTECFILIASPNSPHAEAVVKSGFPLAMVADLDPNSDVDGLLARSRSALEDRRPVHLGAPSSPPPFGTSSTGWVRVQGFDDPAMEVQTWTRTVRRSWRSMLSTLASTIGGRHVVVLVTDDGDGAWNVWRAPLVDDLLTEFGEQALVGILGPGRSIDSDFRLAQQPDVLARALEGLMPPELPSDARQLPGAEGSVEMTAADAGWIGEDATIYWSADPETSGAEAEALDFLRGGEITLAALGVDADVTRTQTAALQKQLLGMLSNRRTLRLNLFHAPGSGGTTLARRIGFNIRSQFPVIFLTQIRAGETVQRIEAISRQTRNTVLVVAEAADVRDDQIAALIDELHAVSLPAVVLAVSRAYSPPSLQSSSPYVPEVLGDSEAEAFVDAYSARAYAARGALQAIASHHDHRRNAFFFGLVAFEEDFQGLEPFVHGRLTGVEGAQRQVMLVCSIAHFFGQSSIPEYALARLVGLPSSRAGGFARTLAPELRGLLWRSNEGEWRTTHPLVAEEILRQLGGGSDLWTQALSGWGRLFADFCLEAEGDDAMQKLLESVFVDRDDDFAQSGPGRESFARLIEKIPSLDGAAQLLAYVADRQPDHPHVWAHAARYYAFRMVDFATAETYAKRASALSPDSSTLHHILGMVYRSRVYDGLGRHVSFDELVPWVEDAAAEFATSRELAASSKDHGFVSEIQMRVKLVEYGIRDKTLANYLAGAPHRLVVSSLEKAEDLISTLRYRGDPRKPSSFEQTERAKLKRIYGDYATSLQLLDALLVRGSVPLPVVRRQLVWTYLARVDRDWRALAPKDVNRVVSLLDENLAVDGYASSDALAWWRAVRMKNPSVSHERVKEVLAYWRSSNPTLDAEYCSFVAYALDVLDDLPASAAEAARHARKCADMARSEGTRTRSVDWYGEGQGMASLVHHSELGKWDPALDFWADTRRLRTIEARVTNIRGPQAGVADVRGMEAFFVPQRAGVVRGRHENEYIRGFLAFTHDGLRIWEPTLLERRTENRLQT</sequence>
<dbReference type="SUPFAM" id="SSF53167">
    <property type="entry name" value="Purine and uridine phosphorylases"/>
    <property type="match status" value="1"/>
</dbReference>
<protein>
    <recommendedName>
        <fullName evidence="1">Nucleoside phosphorylase domain-containing protein</fullName>
    </recommendedName>
</protein>
<evidence type="ECO:0000313" key="3">
    <source>
        <dbReference type="Proteomes" id="UP000274909"/>
    </source>
</evidence>
<evidence type="ECO:0000259" key="1">
    <source>
        <dbReference type="Pfam" id="PF01048"/>
    </source>
</evidence>
<dbReference type="Gene3D" id="3.40.50.1580">
    <property type="entry name" value="Nucleoside phosphorylase domain"/>
    <property type="match status" value="1"/>
</dbReference>
<keyword evidence="3" id="KW-1185">Reference proteome</keyword>
<dbReference type="InterPro" id="IPR011990">
    <property type="entry name" value="TPR-like_helical_dom_sf"/>
</dbReference>
<name>A0A3S0VH60_9MICO</name>
<dbReference type="GO" id="GO:0009116">
    <property type="term" value="P:nucleoside metabolic process"/>
    <property type="evidence" value="ECO:0007669"/>
    <property type="project" value="InterPro"/>
</dbReference>
<organism evidence="2 3">
    <name type="scientific">Labedella endophytica</name>
    <dbReference type="NCBI Taxonomy" id="1523160"/>
    <lineage>
        <taxon>Bacteria</taxon>
        <taxon>Bacillati</taxon>
        <taxon>Actinomycetota</taxon>
        <taxon>Actinomycetes</taxon>
        <taxon>Micrococcales</taxon>
        <taxon>Microbacteriaceae</taxon>
        <taxon>Labedella</taxon>
    </lineage>
</organism>
<dbReference type="GO" id="GO:0005737">
    <property type="term" value="C:cytoplasm"/>
    <property type="evidence" value="ECO:0007669"/>
    <property type="project" value="TreeGrafter"/>
</dbReference>
<dbReference type="PANTHER" id="PTHR16155">
    <property type="entry name" value="DED DOMAIN-CONTAINING PROTEIN"/>
    <property type="match status" value="1"/>
</dbReference>
<proteinExistence type="predicted"/>
<dbReference type="PANTHER" id="PTHR16155:SF19">
    <property type="entry name" value="DED DOMAIN-CONTAINING PROTEIN"/>
    <property type="match status" value="1"/>
</dbReference>
<dbReference type="GO" id="GO:0003824">
    <property type="term" value="F:catalytic activity"/>
    <property type="evidence" value="ECO:0007669"/>
    <property type="project" value="InterPro"/>
</dbReference>
<gene>
    <name evidence="2" type="ORF">ELQ94_10230</name>
</gene>
<reference evidence="2 3" key="1">
    <citation type="submission" date="2018-12" db="EMBL/GenBank/DDBJ databases">
        <authorList>
            <person name="Li F."/>
        </authorList>
    </citation>
    <scope>NUCLEOTIDE SEQUENCE [LARGE SCALE GENOMIC DNA]</scope>
    <source>
        <strain evidence="2 3">EGI 6500705</strain>
    </source>
</reference>
<dbReference type="CDD" id="cd09008">
    <property type="entry name" value="MTAN"/>
    <property type="match status" value="1"/>
</dbReference>
<dbReference type="AlphaFoldDB" id="A0A3S0VH60"/>
<accession>A0A3S0VH60</accession>
<dbReference type="Proteomes" id="UP000274909">
    <property type="component" value="Unassembled WGS sequence"/>
</dbReference>